<reference evidence="1" key="1">
    <citation type="submission" date="2022-03" db="EMBL/GenBank/DDBJ databases">
        <title>Sea Food Isolates.</title>
        <authorList>
            <person name="Li c."/>
        </authorList>
    </citation>
    <scope>NUCLEOTIDE SEQUENCE</scope>
    <source>
        <strain evidence="1">19GA11TI05</strain>
    </source>
</reference>
<evidence type="ECO:0000313" key="1">
    <source>
        <dbReference type="EMBL" id="XAG65441.1"/>
    </source>
</evidence>
<dbReference type="EMBL" id="CP095362">
    <property type="protein sequence ID" value="XAG65441.1"/>
    <property type="molecule type" value="Genomic_DNA"/>
</dbReference>
<dbReference type="GO" id="GO:0004359">
    <property type="term" value="F:glutaminase activity"/>
    <property type="evidence" value="ECO:0007669"/>
    <property type="project" value="UniProtKB-EC"/>
</dbReference>
<organism evidence="1">
    <name type="scientific">bacterium 19GA11TI05</name>
    <dbReference type="NCBI Taxonomy" id="2920688"/>
    <lineage>
        <taxon>Bacteria</taxon>
    </lineage>
</organism>
<dbReference type="EC" id="3.5.1.2" evidence="1"/>
<name>A0AAU6TUN1_UNCXX</name>
<sequence>MAIYSPPLDKAGNNVRTQTAIRYITQETDDDLYQ</sequence>
<dbReference type="AlphaFoldDB" id="A0AAU6TUN1"/>
<accession>A0AAU6TUN1</accession>
<protein>
    <submittedName>
        <fullName evidence="1">Glutaminase</fullName>
        <ecNumber evidence="1">3.5.1.2</ecNumber>
    </submittedName>
</protein>
<gene>
    <name evidence="1" type="ORF">MRM81_18735</name>
</gene>
<proteinExistence type="predicted"/>
<keyword evidence="1" id="KW-0378">Hydrolase</keyword>